<dbReference type="InterPro" id="IPR009057">
    <property type="entry name" value="Homeodomain-like_sf"/>
</dbReference>
<dbReference type="GO" id="GO:0006313">
    <property type="term" value="P:DNA transposition"/>
    <property type="evidence" value="ECO:0007669"/>
    <property type="project" value="InterPro"/>
</dbReference>
<comment type="caution">
    <text evidence="3">The sequence shown here is derived from an EMBL/GenBank/DDBJ whole genome shotgun (WGS) entry which is preliminary data.</text>
</comment>
<accession>A0A0T6B6P8</accession>
<dbReference type="GO" id="GO:0005634">
    <property type="term" value="C:nucleus"/>
    <property type="evidence" value="ECO:0007669"/>
    <property type="project" value="UniProtKB-SubCell"/>
</dbReference>
<protein>
    <recommendedName>
        <fullName evidence="2">Transposase Tc1-like domain-containing protein</fullName>
    </recommendedName>
</protein>
<organism evidence="3 4">
    <name type="scientific">Oryctes borbonicus</name>
    <dbReference type="NCBI Taxonomy" id="1629725"/>
    <lineage>
        <taxon>Eukaryota</taxon>
        <taxon>Metazoa</taxon>
        <taxon>Ecdysozoa</taxon>
        <taxon>Arthropoda</taxon>
        <taxon>Hexapoda</taxon>
        <taxon>Insecta</taxon>
        <taxon>Pterygota</taxon>
        <taxon>Neoptera</taxon>
        <taxon>Endopterygota</taxon>
        <taxon>Coleoptera</taxon>
        <taxon>Polyphaga</taxon>
        <taxon>Scarabaeiformia</taxon>
        <taxon>Scarabaeidae</taxon>
        <taxon>Dynastinae</taxon>
        <taxon>Oryctes</taxon>
    </lineage>
</organism>
<name>A0A0T6B6P8_9SCAR</name>
<comment type="subcellular location">
    <subcellularLocation>
        <location evidence="1">Nucleus</location>
    </subcellularLocation>
</comment>
<dbReference type="OrthoDB" id="6779723at2759"/>
<dbReference type="Proteomes" id="UP000051574">
    <property type="component" value="Unassembled WGS sequence"/>
</dbReference>
<dbReference type="Pfam" id="PF01498">
    <property type="entry name" value="HTH_Tnp_Tc3_2"/>
    <property type="match status" value="1"/>
</dbReference>
<dbReference type="AlphaFoldDB" id="A0A0T6B6P8"/>
<dbReference type="SUPFAM" id="SSF46689">
    <property type="entry name" value="Homeodomain-like"/>
    <property type="match status" value="1"/>
</dbReference>
<dbReference type="PANTHER" id="PTHR23022">
    <property type="entry name" value="TRANSPOSABLE ELEMENT-RELATED"/>
    <property type="match status" value="1"/>
</dbReference>
<keyword evidence="4" id="KW-1185">Reference proteome</keyword>
<evidence type="ECO:0000313" key="3">
    <source>
        <dbReference type="EMBL" id="KRT83032.1"/>
    </source>
</evidence>
<dbReference type="Pfam" id="PF13384">
    <property type="entry name" value="HTH_23"/>
    <property type="match status" value="1"/>
</dbReference>
<evidence type="ECO:0000259" key="2">
    <source>
        <dbReference type="Pfam" id="PF01498"/>
    </source>
</evidence>
<dbReference type="InterPro" id="IPR036397">
    <property type="entry name" value="RNaseH_sf"/>
</dbReference>
<sequence>MLKKRGLTMADSGQIVLLSAQGLTQSAISKKINCSRCAVQTTLKRNKETEGYKNRPKSGRKRRITARTDRLLERMALQDRRKSSKELSSELWTRYGVFLTPSAVRTRLKAANLQGRIARKKPHLTPTHRKKRMEWAKKYTHWTEEEWLRAIFSDESNIELFGRPGAQFVRRRPEEEYLPQCIVPTVKHGGGSIMV</sequence>
<dbReference type="Gene3D" id="1.10.10.60">
    <property type="entry name" value="Homeodomain-like"/>
    <property type="match status" value="1"/>
</dbReference>
<evidence type="ECO:0000256" key="1">
    <source>
        <dbReference type="ARBA" id="ARBA00004123"/>
    </source>
</evidence>
<dbReference type="InterPro" id="IPR052338">
    <property type="entry name" value="Transposase_5"/>
</dbReference>
<gene>
    <name evidence="3" type="ORF">AMK59_4117</name>
</gene>
<dbReference type="GO" id="GO:0015074">
    <property type="term" value="P:DNA integration"/>
    <property type="evidence" value="ECO:0007669"/>
    <property type="project" value="InterPro"/>
</dbReference>
<dbReference type="GO" id="GO:0003677">
    <property type="term" value="F:DNA binding"/>
    <property type="evidence" value="ECO:0007669"/>
    <property type="project" value="InterPro"/>
</dbReference>
<dbReference type="EMBL" id="LJIG01009462">
    <property type="protein sequence ID" value="KRT83032.1"/>
    <property type="molecule type" value="Genomic_DNA"/>
</dbReference>
<reference evidence="3 4" key="1">
    <citation type="submission" date="2015-09" db="EMBL/GenBank/DDBJ databases">
        <title>Draft genome of the scarab beetle Oryctes borbonicus.</title>
        <authorList>
            <person name="Meyer J.M."/>
            <person name="Markov G.V."/>
            <person name="Baskaran P."/>
            <person name="Herrmann M."/>
            <person name="Sommer R.J."/>
            <person name="Roedelsperger C."/>
        </authorList>
    </citation>
    <scope>NUCLEOTIDE SEQUENCE [LARGE SCALE GENOMIC DNA]</scope>
    <source>
        <strain evidence="3">OB123</strain>
        <tissue evidence="3">Whole animal</tissue>
    </source>
</reference>
<dbReference type="Gene3D" id="3.30.420.10">
    <property type="entry name" value="Ribonuclease H-like superfamily/Ribonuclease H"/>
    <property type="match status" value="1"/>
</dbReference>
<dbReference type="InterPro" id="IPR002492">
    <property type="entry name" value="Transposase_Tc1-like"/>
</dbReference>
<evidence type="ECO:0000313" key="4">
    <source>
        <dbReference type="Proteomes" id="UP000051574"/>
    </source>
</evidence>
<proteinExistence type="predicted"/>
<feature type="domain" description="Transposase Tc1-like" evidence="2">
    <location>
        <begin position="70"/>
        <end position="140"/>
    </location>
</feature>
<dbReference type="PANTHER" id="PTHR23022:SF135">
    <property type="entry name" value="SI:DKEY-77F5.3"/>
    <property type="match status" value="1"/>
</dbReference>